<protein>
    <submittedName>
        <fullName evidence="4">Iron-sulfur cluster assembly ATPase protein SufC</fullName>
    </submittedName>
</protein>
<dbReference type="SUPFAM" id="SSF52540">
    <property type="entry name" value="P-loop containing nucleoside triphosphate hydrolases"/>
    <property type="match status" value="1"/>
</dbReference>
<evidence type="ECO:0000256" key="2">
    <source>
        <dbReference type="ARBA" id="ARBA00022840"/>
    </source>
</evidence>
<proteinExistence type="predicted"/>
<accession>A0A3B0VXI4</accession>
<dbReference type="AlphaFoldDB" id="A0A3B0VXI4"/>
<dbReference type="InterPro" id="IPR003439">
    <property type="entry name" value="ABC_transporter-like_ATP-bd"/>
</dbReference>
<dbReference type="PANTHER" id="PTHR43204:SF1">
    <property type="entry name" value="ABC TRANSPORTER I FAMILY MEMBER 6, CHLOROPLASTIC"/>
    <property type="match status" value="1"/>
</dbReference>
<evidence type="ECO:0000313" key="4">
    <source>
        <dbReference type="EMBL" id="VAW41629.1"/>
    </source>
</evidence>
<dbReference type="PANTHER" id="PTHR43204">
    <property type="entry name" value="ABC TRANSPORTER I FAMILY MEMBER 6, CHLOROPLASTIC"/>
    <property type="match status" value="1"/>
</dbReference>
<dbReference type="CDD" id="cd03217">
    <property type="entry name" value="ABC_FeS_Assembly"/>
    <property type="match status" value="1"/>
</dbReference>
<dbReference type="PROSITE" id="PS50893">
    <property type="entry name" value="ABC_TRANSPORTER_2"/>
    <property type="match status" value="1"/>
</dbReference>
<keyword evidence="2" id="KW-0067">ATP-binding</keyword>
<evidence type="ECO:0000259" key="3">
    <source>
        <dbReference type="PROSITE" id="PS50893"/>
    </source>
</evidence>
<dbReference type="NCBIfam" id="TIGR01978">
    <property type="entry name" value="sufC"/>
    <property type="match status" value="1"/>
</dbReference>
<dbReference type="EMBL" id="UOEU01000851">
    <property type="protein sequence ID" value="VAW41629.1"/>
    <property type="molecule type" value="Genomic_DNA"/>
</dbReference>
<dbReference type="GO" id="GO:0005524">
    <property type="term" value="F:ATP binding"/>
    <property type="evidence" value="ECO:0007669"/>
    <property type="project" value="UniProtKB-KW"/>
</dbReference>
<organism evidence="4">
    <name type="scientific">hydrothermal vent metagenome</name>
    <dbReference type="NCBI Taxonomy" id="652676"/>
    <lineage>
        <taxon>unclassified sequences</taxon>
        <taxon>metagenomes</taxon>
        <taxon>ecological metagenomes</taxon>
    </lineage>
</organism>
<dbReference type="Gene3D" id="3.40.50.300">
    <property type="entry name" value="P-loop containing nucleotide triphosphate hydrolases"/>
    <property type="match status" value="1"/>
</dbReference>
<dbReference type="SMART" id="SM00382">
    <property type="entry name" value="AAA"/>
    <property type="match status" value="1"/>
</dbReference>
<dbReference type="GO" id="GO:0016887">
    <property type="term" value="F:ATP hydrolysis activity"/>
    <property type="evidence" value="ECO:0007669"/>
    <property type="project" value="InterPro"/>
</dbReference>
<gene>
    <name evidence="4" type="ORF">MNBD_CHLOROFLEXI01-3052</name>
</gene>
<dbReference type="InterPro" id="IPR003593">
    <property type="entry name" value="AAA+_ATPase"/>
</dbReference>
<reference evidence="4" key="1">
    <citation type="submission" date="2018-06" db="EMBL/GenBank/DDBJ databases">
        <authorList>
            <person name="Zhirakovskaya E."/>
        </authorList>
    </citation>
    <scope>NUCLEOTIDE SEQUENCE</scope>
</reference>
<dbReference type="InterPro" id="IPR017871">
    <property type="entry name" value="ABC_transporter-like_CS"/>
</dbReference>
<dbReference type="PROSITE" id="PS00211">
    <property type="entry name" value="ABC_TRANSPORTER_1"/>
    <property type="match status" value="1"/>
</dbReference>
<keyword evidence="1" id="KW-0547">Nucleotide-binding</keyword>
<dbReference type="InterPro" id="IPR027417">
    <property type="entry name" value="P-loop_NTPase"/>
</dbReference>
<sequence length="260" mass="28771">MTIALEVKNLHVSIGDQPILKGIDLLVKQGEVHALMGPNGSGKSTLAYTLAGHPSYEATAGQVVFGGEDLFEMDADERSRAGLFLAFQYPASVPGVTLAKFLRQTISSRRQAADPDSKGISIPEFRRLLKNKMDMLGIDHKFAGRYLNEGFSGGEKKRVEILQMATVEPKIAIMDETDSGLDIDALRVVSEGANRLRKEFNMGALVITHYQRILDYIKPDFVHIMMNGRIVESGGPDLAIKLEENGYDWVREKYSILEEA</sequence>
<name>A0A3B0VXI4_9ZZZZ</name>
<dbReference type="Pfam" id="PF00005">
    <property type="entry name" value="ABC_tran"/>
    <property type="match status" value="1"/>
</dbReference>
<evidence type="ECO:0000256" key="1">
    <source>
        <dbReference type="ARBA" id="ARBA00022741"/>
    </source>
</evidence>
<dbReference type="InterPro" id="IPR010230">
    <property type="entry name" value="FeS-cluster_ATPase_SufC"/>
</dbReference>
<feature type="domain" description="ABC transporter" evidence="3">
    <location>
        <begin position="5"/>
        <end position="252"/>
    </location>
</feature>